<dbReference type="SUPFAM" id="SSF57701">
    <property type="entry name" value="Zn2/Cys6 DNA-binding domain"/>
    <property type="match status" value="1"/>
</dbReference>
<dbReference type="PANTHER" id="PTHR37534:SF11">
    <property type="entry name" value="ZN(II)2CYS6 TRANSCRIPTION FACTOR (EUROFUNG)"/>
    <property type="match status" value="1"/>
</dbReference>
<evidence type="ECO:0000256" key="3">
    <source>
        <dbReference type="SAM" id="MobiDB-lite"/>
    </source>
</evidence>
<organism evidence="5 6">
    <name type="scientific">Karstenula rhodostoma CBS 690.94</name>
    <dbReference type="NCBI Taxonomy" id="1392251"/>
    <lineage>
        <taxon>Eukaryota</taxon>
        <taxon>Fungi</taxon>
        <taxon>Dikarya</taxon>
        <taxon>Ascomycota</taxon>
        <taxon>Pezizomycotina</taxon>
        <taxon>Dothideomycetes</taxon>
        <taxon>Pleosporomycetidae</taxon>
        <taxon>Pleosporales</taxon>
        <taxon>Massarineae</taxon>
        <taxon>Didymosphaeriaceae</taxon>
        <taxon>Karstenula</taxon>
    </lineage>
</organism>
<dbReference type="InterPro" id="IPR001138">
    <property type="entry name" value="Zn2Cys6_DnaBD"/>
</dbReference>
<dbReference type="PROSITE" id="PS00463">
    <property type="entry name" value="ZN2_CY6_FUNGAL_1"/>
    <property type="match status" value="1"/>
</dbReference>
<feature type="domain" description="Zn(2)-C6 fungal-type" evidence="4">
    <location>
        <begin position="26"/>
        <end position="54"/>
    </location>
</feature>
<feature type="compositionally biased region" description="Polar residues" evidence="3">
    <location>
        <begin position="141"/>
        <end position="151"/>
    </location>
</feature>
<feature type="compositionally biased region" description="Low complexity" evidence="3">
    <location>
        <begin position="156"/>
        <end position="165"/>
    </location>
</feature>
<protein>
    <recommendedName>
        <fullName evidence="4">Zn(2)-C6 fungal-type domain-containing protein</fullName>
    </recommendedName>
</protein>
<sequence length="696" mass="78077">MPPLAQDRAKHAASDLKVKKTKSRNGCGRCKIKRLKCDETAPGCLQCKRRNAPCPGYEKTLKWSTKYEVFQPTQFAPAPHRNGSTATITTTSPRKKFTKVTPDVERHFEALAAVLPAGKQTTDANHTETHQQSPPPMVVGSLTSSEDSTPEPSDGSPPELDSLPEPLFFEDPLVLDPLMMDGLVDVMFTPEDDLTFGTLDGFDIDPGPPECINYSTEELQQPANHATGSSPRLSRSLLLDFYRLPSPSPSSTAADDVESVLIQHYFKEVCGRFSCFDSHLNPFRTTIGRIYQHTPSIYYGIMSMSAAHLANTFPYMAQIGVDMQRKARDALLAELPLAQNGSISCTKAFLSTMLLGTTTGWHDNDILGEEFLSAARSLILPKLLNNAEGDGGKQRETQFFEESLIYWEMLMGFVNPDAMTFAPSGLRSRPKKIPSARKPDGKIMPHPWTGIAPTIMILFAEVGRLVRRERMREGNASIDFRRHHENLMNAATLEEDLLAAEYPTTDEIAELGDERTSKQDFVAVAEAYRCAGLLEIYRVFPSILRKRLGTKDPHSGELVDFNTFPMPRFETRYEDTDTQLWLNSLAMHILDLIDSIPSSSGTICIQHLPIVSAASELRFVSSVDFFDVYANDTRVCQSREFAVKRLQEYSRRLPAKPFRKMIDLVKEVWRRQDNGDSVFWVDVIDEQGYKSNPFVR</sequence>
<dbReference type="InterPro" id="IPR021858">
    <property type="entry name" value="Fun_TF"/>
</dbReference>
<dbReference type="InterPro" id="IPR036864">
    <property type="entry name" value="Zn2-C6_fun-type_DNA-bd_sf"/>
</dbReference>
<name>A0A9P4U8V6_9PLEO</name>
<dbReference type="Proteomes" id="UP000799764">
    <property type="component" value="Unassembled WGS sequence"/>
</dbReference>
<evidence type="ECO:0000313" key="5">
    <source>
        <dbReference type="EMBL" id="KAF2440437.1"/>
    </source>
</evidence>
<dbReference type="SMART" id="SM00066">
    <property type="entry name" value="GAL4"/>
    <property type="match status" value="1"/>
</dbReference>
<dbReference type="GO" id="GO:0005634">
    <property type="term" value="C:nucleus"/>
    <property type="evidence" value="ECO:0007669"/>
    <property type="project" value="UniProtKB-SubCell"/>
</dbReference>
<dbReference type="GO" id="GO:0000976">
    <property type="term" value="F:transcription cis-regulatory region binding"/>
    <property type="evidence" value="ECO:0007669"/>
    <property type="project" value="TreeGrafter"/>
</dbReference>
<proteinExistence type="predicted"/>
<keyword evidence="2" id="KW-0539">Nucleus</keyword>
<dbReference type="PROSITE" id="PS50048">
    <property type="entry name" value="ZN2_CY6_FUNGAL_2"/>
    <property type="match status" value="1"/>
</dbReference>
<dbReference type="GO" id="GO:0000981">
    <property type="term" value="F:DNA-binding transcription factor activity, RNA polymerase II-specific"/>
    <property type="evidence" value="ECO:0007669"/>
    <property type="project" value="InterPro"/>
</dbReference>
<dbReference type="PANTHER" id="PTHR37534">
    <property type="entry name" value="TRANSCRIPTIONAL ACTIVATOR PROTEIN UGA3"/>
    <property type="match status" value="1"/>
</dbReference>
<comment type="caution">
    <text evidence="5">The sequence shown here is derived from an EMBL/GenBank/DDBJ whole genome shotgun (WGS) entry which is preliminary data.</text>
</comment>
<dbReference type="CDD" id="cd00067">
    <property type="entry name" value="GAL4"/>
    <property type="match status" value="1"/>
</dbReference>
<dbReference type="AlphaFoldDB" id="A0A9P4U8V6"/>
<gene>
    <name evidence="5" type="ORF">P171DRAFT_100689</name>
</gene>
<keyword evidence="6" id="KW-1185">Reference proteome</keyword>
<reference evidence="5" key="1">
    <citation type="journal article" date="2020" name="Stud. Mycol.">
        <title>101 Dothideomycetes genomes: a test case for predicting lifestyles and emergence of pathogens.</title>
        <authorList>
            <person name="Haridas S."/>
            <person name="Albert R."/>
            <person name="Binder M."/>
            <person name="Bloem J."/>
            <person name="Labutti K."/>
            <person name="Salamov A."/>
            <person name="Andreopoulos B."/>
            <person name="Baker S."/>
            <person name="Barry K."/>
            <person name="Bills G."/>
            <person name="Bluhm B."/>
            <person name="Cannon C."/>
            <person name="Castanera R."/>
            <person name="Culley D."/>
            <person name="Daum C."/>
            <person name="Ezra D."/>
            <person name="Gonzalez J."/>
            <person name="Henrissat B."/>
            <person name="Kuo A."/>
            <person name="Liang C."/>
            <person name="Lipzen A."/>
            <person name="Lutzoni F."/>
            <person name="Magnuson J."/>
            <person name="Mondo S."/>
            <person name="Nolan M."/>
            <person name="Ohm R."/>
            <person name="Pangilinan J."/>
            <person name="Park H.-J."/>
            <person name="Ramirez L."/>
            <person name="Alfaro M."/>
            <person name="Sun H."/>
            <person name="Tritt A."/>
            <person name="Yoshinaga Y."/>
            <person name="Zwiers L.-H."/>
            <person name="Turgeon B."/>
            <person name="Goodwin S."/>
            <person name="Spatafora J."/>
            <person name="Crous P."/>
            <person name="Grigoriev I."/>
        </authorList>
    </citation>
    <scope>NUCLEOTIDE SEQUENCE</scope>
    <source>
        <strain evidence="5">CBS 690.94</strain>
    </source>
</reference>
<comment type="subcellular location">
    <subcellularLocation>
        <location evidence="1">Nucleus</location>
    </subcellularLocation>
</comment>
<dbReference type="GO" id="GO:0045944">
    <property type="term" value="P:positive regulation of transcription by RNA polymerase II"/>
    <property type="evidence" value="ECO:0007669"/>
    <property type="project" value="TreeGrafter"/>
</dbReference>
<evidence type="ECO:0000259" key="4">
    <source>
        <dbReference type="PROSITE" id="PS50048"/>
    </source>
</evidence>
<dbReference type="OrthoDB" id="4835445at2759"/>
<dbReference type="Pfam" id="PF11951">
    <property type="entry name" value="Fungal_trans_2"/>
    <property type="match status" value="1"/>
</dbReference>
<dbReference type="GO" id="GO:0008270">
    <property type="term" value="F:zinc ion binding"/>
    <property type="evidence" value="ECO:0007669"/>
    <property type="project" value="InterPro"/>
</dbReference>
<feature type="region of interest" description="Disordered" evidence="3">
    <location>
        <begin position="116"/>
        <end position="165"/>
    </location>
</feature>
<dbReference type="EMBL" id="MU001507">
    <property type="protein sequence ID" value="KAF2440437.1"/>
    <property type="molecule type" value="Genomic_DNA"/>
</dbReference>
<evidence type="ECO:0000256" key="2">
    <source>
        <dbReference type="ARBA" id="ARBA00023242"/>
    </source>
</evidence>
<accession>A0A9P4U8V6</accession>
<evidence type="ECO:0000256" key="1">
    <source>
        <dbReference type="ARBA" id="ARBA00004123"/>
    </source>
</evidence>
<dbReference type="Pfam" id="PF00172">
    <property type="entry name" value="Zn_clus"/>
    <property type="match status" value="1"/>
</dbReference>
<evidence type="ECO:0000313" key="6">
    <source>
        <dbReference type="Proteomes" id="UP000799764"/>
    </source>
</evidence>